<dbReference type="Proteomes" id="UP000307087">
    <property type="component" value="Unassembled WGS sequence"/>
</dbReference>
<evidence type="ECO:0000256" key="1">
    <source>
        <dbReference type="SAM" id="Phobius"/>
    </source>
</evidence>
<evidence type="ECO:0000313" key="3">
    <source>
        <dbReference type="Proteomes" id="UP000307087"/>
    </source>
</evidence>
<protein>
    <submittedName>
        <fullName evidence="2">Uncharacterized protein</fullName>
    </submittedName>
</protein>
<accession>A0A4S8NI92</accession>
<dbReference type="AlphaFoldDB" id="A0A4S8NI92"/>
<dbReference type="OrthoDB" id="3789459at2"/>
<sequence>MDISGPAGRRVVAGAVVLLVAVMAAVGLAVLRDEPTPSGSTTPRPPVAVIAPSAGRVGVLPAVSSLAILRDWDRARAAAWRDADVARLRGLYVPGAPAGRADVAMLQRWSERGVRVEGMSMQVLSVVLRVSTSRRVVLVVTDRLVGAEAVRETTRTALPQDQPSTRRLDFRRWAGRWLLAVVQEIPSPVRSTDSTSGSSNS</sequence>
<reference evidence="2 3" key="1">
    <citation type="journal article" date="2009" name="Int. J. Syst. Evol. Microbiol.">
        <title>Nocardioides caeni sp. nov., isolated from wastewater.</title>
        <authorList>
            <person name="Yoon J.H."/>
            <person name="Kang S.J."/>
            <person name="Park S."/>
            <person name="Kim W."/>
            <person name="Oh T.K."/>
        </authorList>
    </citation>
    <scope>NUCLEOTIDE SEQUENCE [LARGE SCALE GENOMIC DNA]</scope>
    <source>
        <strain evidence="2 3">DSM 23134</strain>
    </source>
</reference>
<keyword evidence="1" id="KW-0472">Membrane</keyword>
<comment type="caution">
    <text evidence="2">The sequence shown here is derived from an EMBL/GenBank/DDBJ whole genome shotgun (WGS) entry which is preliminary data.</text>
</comment>
<dbReference type="RefSeq" id="WP_136562016.1">
    <property type="nucleotide sequence ID" value="NZ_BAABLS010000010.1"/>
</dbReference>
<dbReference type="EMBL" id="STGW01000003">
    <property type="protein sequence ID" value="THV15921.1"/>
    <property type="molecule type" value="Genomic_DNA"/>
</dbReference>
<evidence type="ECO:0000313" key="2">
    <source>
        <dbReference type="EMBL" id="THV15921.1"/>
    </source>
</evidence>
<gene>
    <name evidence="2" type="ORF">E9934_06180</name>
</gene>
<proteinExistence type="predicted"/>
<name>A0A4S8NI92_9ACTN</name>
<organism evidence="2 3">
    <name type="scientific">Nocardioides caeni</name>
    <dbReference type="NCBI Taxonomy" id="574700"/>
    <lineage>
        <taxon>Bacteria</taxon>
        <taxon>Bacillati</taxon>
        <taxon>Actinomycetota</taxon>
        <taxon>Actinomycetes</taxon>
        <taxon>Propionibacteriales</taxon>
        <taxon>Nocardioidaceae</taxon>
        <taxon>Nocardioides</taxon>
    </lineage>
</organism>
<keyword evidence="3" id="KW-1185">Reference proteome</keyword>
<keyword evidence="1" id="KW-1133">Transmembrane helix</keyword>
<feature type="transmembrane region" description="Helical" evidence="1">
    <location>
        <begin position="12"/>
        <end position="31"/>
    </location>
</feature>
<keyword evidence="1" id="KW-0812">Transmembrane</keyword>